<keyword evidence="1" id="KW-1133">Transmembrane helix</keyword>
<gene>
    <name evidence="2" type="ORF">SE17_28790</name>
</gene>
<feature type="transmembrane region" description="Helical" evidence="1">
    <location>
        <begin position="49"/>
        <end position="66"/>
    </location>
</feature>
<protein>
    <submittedName>
        <fullName evidence="2">Uncharacterized protein</fullName>
    </submittedName>
</protein>
<dbReference type="Proteomes" id="UP000050509">
    <property type="component" value="Unassembled WGS sequence"/>
</dbReference>
<proteinExistence type="predicted"/>
<feature type="transmembrane region" description="Helical" evidence="1">
    <location>
        <begin position="20"/>
        <end position="42"/>
    </location>
</feature>
<keyword evidence="1" id="KW-0812">Transmembrane</keyword>
<name>A0A0P9CW15_9CHLR</name>
<keyword evidence="1" id="KW-0472">Membrane</keyword>
<evidence type="ECO:0000256" key="1">
    <source>
        <dbReference type="SAM" id="Phobius"/>
    </source>
</evidence>
<organism evidence="2 3">
    <name type="scientific">Kouleothrix aurantiaca</name>
    <dbReference type="NCBI Taxonomy" id="186479"/>
    <lineage>
        <taxon>Bacteria</taxon>
        <taxon>Bacillati</taxon>
        <taxon>Chloroflexota</taxon>
        <taxon>Chloroflexia</taxon>
        <taxon>Chloroflexales</taxon>
        <taxon>Roseiflexineae</taxon>
        <taxon>Roseiflexaceae</taxon>
        <taxon>Kouleothrix</taxon>
    </lineage>
</organism>
<dbReference type="AlphaFoldDB" id="A0A0P9CW15"/>
<comment type="caution">
    <text evidence="2">The sequence shown here is derived from an EMBL/GenBank/DDBJ whole genome shotgun (WGS) entry which is preliminary data.</text>
</comment>
<dbReference type="EMBL" id="LJCR01001569">
    <property type="protein sequence ID" value="KPV50122.1"/>
    <property type="molecule type" value="Genomic_DNA"/>
</dbReference>
<evidence type="ECO:0000313" key="2">
    <source>
        <dbReference type="EMBL" id="KPV50122.1"/>
    </source>
</evidence>
<feature type="transmembrane region" description="Helical" evidence="1">
    <location>
        <begin position="78"/>
        <end position="97"/>
    </location>
</feature>
<sequence length="115" mass="11782">MAATSAAQRTALATAAETLMALSNTVNAAGILTALGILLIALAMRKGSFAKGAAYLGIATGAIGIVSEALRDVIGPGYYVYGLLLPAWFVAVGWKLYRLVSLSAGKIPLRRDSAA</sequence>
<accession>A0A0P9CW15</accession>
<keyword evidence="3" id="KW-1185">Reference proteome</keyword>
<evidence type="ECO:0000313" key="3">
    <source>
        <dbReference type="Proteomes" id="UP000050509"/>
    </source>
</evidence>
<reference evidence="2 3" key="1">
    <citation type="submission" date="2015-09" db="EMBL/GenBank/DDBJ databases">
        <title>Draft genome sequence of Kouleothrix aurantiaca JCM 19913.</title>
        <authorList>
            <person name="Hemp J."/>
        </authorList>
    </citation>
    <scope>NUCLEOTIDE SEQUENCE [LARGE SCALE GENOMIC DNA]</scope>
    <source>
        <strain evidence="2 3">COM-B</strain>
    </source>
</reference>